<organism evidence="2 3">
    <name type="scientific">Phytophthora pseudosyringae</name>
    <dbReference type="NCBI Taxonomy" id="221518"/>
    <lineage>
        <taxon>Eukaryota</taxon>
        <taxon>Sar</taxon>
        <taxon>Stramenopiles</taxon>
        <taxon>Oomycota</taxon>
        <taxon>Peronosporomycetes</taxon>
        <taxon>Peronosporales</taxon>
        <taxon>Peronosporaceae</taxon>
        <taxon>Phytophthora</taxon>
    </lineage>
</organism>
<gene>
    <name evidence="2" type="ORF">PHYPSEUDO_006345</name>
</gene>
<sequence length="161" mass="17483">MLVASSTGSRMALPAPIAGQHHRRHAHLQASTIVITTGSTSYAVTQQEIVSSNRSEYVTAPTPTTSEDETIQRPVTEQKIVNSNSSDAAMASEEVDKTIQRPVTRQGMTYSNSREDAAMHRPACVNSGGASSPTSRTSIAETRTPQLPVRCHPFYCFVLYM</sequence>
<protein>
    <submittedName>
        <fullName evidence="2">Uncharacterized protein</fullName>
    </submittedName>
</protein>
<evidence type="ECO:0000313" key="3">
    <source>
        <dbReference type="Proteomes" id="UP000694044"/>
    </source>
</evidence>
<accession>A0A8T1VLW2</accession>
<dbReference type="Proteomes" id="UP000694044">
    <property type="component" value="Unassembled WGS sequence"/>
</dbReference>
<keyword evidence="3" id="KW-1185">Reference proteome</keyword>
<evidence type="ECO:0000313" key="2">
    <source>
        <dbReference type="EMBL" id="KAG7381169.1"/>
    </source>
</evidence>
<evidence type="ECO:0000256" key="1">
    <source>
        <dbReference type="SAM" id="MobiDB-lite"/>
    </source>
</evidence>
<comment type="caution">
    <text evidence="2">The sequence shown here is derived from an EMBL/GenBank/DDBJ whole genome shotgun (WGS) entry which is preliminary data.</text>
</comment>
<name>A0A8T1VLW2_9STRA</name>
<reference evidence="2" key="1">
    <citation type="submission" date="2021-02" db="EMBL/GenBank/DDBJ databases">
        <authorList>
            <person name="Palmer J.M."/>
        </authorList>
    </citation>
    <scope>NUCLEOTIDE SEQUENCE</scope>
    <source>
        <strain evidence="2">SCRP734</strain>
    </source>
</reference>
<dbReference type="EMBL" id="JAGDFM010000259">
    <property type="protein sequence ID" value="KAG7381169.1"/>
    <property type="molecule type" value="Genomic_DNA"/>
</dbReference>
<proteinExistence type="predicted"/>
<feature type="region of interest" description="Disordered" evidence="1">
    <location>
        <begin position="82"/>
        <end position="109"/>
    </location>
</feature>
<dbReference type="AlphaFoldDB" id="A0A8T1VLW2"/>